<reference evidence="2" key="1">
    <citation type="journal article" date="2023" name="Mol. Phylogenet. Evol.">
        <title>Genome-scale phylogeny and comparative genomics of the fungal order Sordariales.</title>
        <authorList>
            <person name="Hensen N."/>
            <person name="Bonometti L."/>
            <person name="Westerberg I."/>
            <person name="Brannstrom I.O."/>
            <person name="Guillou S."/>
            <person name="Cros-Aarteil S."/>
            <person name="Calhoun S."/>
            <person name="Haridas S."/>
            <person name="Kuo A."/>
            <person name="Mondo S."/>
            <person name="Pangilinan J."/>
            <person name="Riley R."/>
            <person name="LaButti K."/>
            <person name="Andreopoulos B."/>
            <person name="Lipzen A."/>
            <person name="Chen C."/>
            <person name="Yan M."/>
            <person name="Daum C."/>
            <person name="Ng V."/>
            <person name="Clum A."/>
            <person name="Steindorff A."/>
            <person name="Ohm R.A."/>
            <person name="Martin F."/>
            <person name="Silar P."/>
            <person name="Natvig D.O."/>
            <person name="Lalanne C."/>
            <person name="Gautier V."/>
            <person name="Ament-Velasquez S.L."/>
            <person name="Kruys A."/>
            <person name="Hutchinson M.I."/>
            <person name="Powell A.J."/>
            <person name="Barry K."/>
            <person name="Miller A.N."/>
            <person name="Grigoriev I.V."/>
            <person name="Debuchy R."/>
            <person name="Gladieux P."/>
            <person name="Hiltunen Thoren M."/>
            <person name="Johannesson H."/>
        </authorList>
    </citation>
    <scope>NUCLEOTIDE SEQUENCE [LARGE SCALE GENOMIC DNA]</scope>
    <source>
        <strain evidence="2">CBS 340.73</strain>
    </source>
</reference>
<keyword evidence="2" id="KW-1185">Reference proteome</keyword>
<protein>
    <submittedName>
        <fullName evidence="1">Uncharacterized protein</fullName>
    </submittedName>
</protein>
<dbReference type="AlphaFoldDB" id="A0AAN6NJ82"/>
<evidence type="ECO:0000313" key="1">
    <source>
        <dbReference type="EMBL" id="KAK3946121.1"/>
    </source>
</evidence>
<name>A0AAN6NJ82_9PEZI</name>
<gene>
    <name evidence="1" type="ORF">QBC46DRAFT_722</name>
</gene>
<comment type="caution">
    <text evidence="1">The sequence shown here is derived from an EMBL/GenBank/DDBJ whole genome shotgun (WGS) entry which is preliminary data.</text>
</comment>
<sequence length="273" mass="30298">MDWQLPHILMPRAMRLDAGLRFSLRYYRMAPPRNKHPGSRSLSPEQASRFYTPASLSKRVCHNSEKTLGNTGKGSTISRFGGFIRAPAGLIYPPSETQEGMREASWGRCLPFRAGRHDAPPIKLSEKDATCSLSASSSIWMEGCLTMETCQLGNEVGFWAPCTLLRPLEDNPGVGASSTFSLKARQWPDTPRSGVLSSSYASQSNYFITLPPGIELQVPVTESEHSPGLASTCTFLKRSSPLLRPSKTIRDQHLLRYLSGSIRFQVQGRYMID</sequence>
<evidence type="ECO:0000313" key="2">
    <source>
        <dbReference type="Proteomes" id="UP001303473"/>
    </source>
</evidence>
<accession>A0AAN6NJ82</accession>
<organism evidence="1 2">
    <name type="scientific">Diplogelasinospora grovesii</name>
    <dbReference type="NCBI Taxonomy" id="303347"/>
    <lineage>
        <taxon>Eukaryota</taxon>
        <taxon>Fungi</taxon>
        <taxon>Dikarya</taxon>
        <taxon>Ascomycota</taxon>
        <taxon>Pezizomycotina</taxon>
        <taxon>Sordariomycetes</taxon>
        <taxon>Sordariomycetidae</taxon>
        <taxon>Sordariales</taxon>
        <taxon>Diplogelasinosporaceae</taxon>
        <taxon>Diplogelasinospora</taxon>
    </lineage>
</organism>
<proteinExistence type="predicted"/>
<dbReference type="EMBL" id="MU853752">
    <property type="protein sequence ID" value="KAK3946121.1"/>
    <property type="molecule type" value="Genomic_DNA"/>
</dbReference>
<dbReference type="Proteomes" id="UP001303473">
    <property type="component" value="Unassembled WGS sequence"/>
</dbReference>